<gene>
    <name evidence="45" type="ORF">MEDL_66934</name>
</gene>
<dbReference type="GO" id="GO:0031526">
    <property type="term" value="C:brush border membrane"/>
    <property type="evidence" value="ECO:0007669"/>
    <property type="project" value="TreeGrafter"/>
</dbReference>
<evidence type="ECO:0000256" key="2">
    <source>
        <dbReference type="ARBA" id="ARBA00009979"/>
    </source>
</evidence>
<comment type="catalytic activity">
    <reaction evidence="42">
        <text>2-(9Z-octadecenoyl)-glycerol + H2O = glycerol + (9Z)-octadecenoate + H(+)</text>
        <dbReference type="Rhea" id="RHEA:38491"/>
        <dbReference type="ChEBI" id="CHEBI:15377"/>
        <dbReference type="ChEBI" id="CHEBI:15378"/>
        <dbReference type="ChEBI" id="CHEBI:17754"/>
        <dbReference type="ChEBI" id="CHEBI:30823"/>
        <dbReference type="ChEBI" id="CHEBI:73990"/>
    </reaction>
    <physiologicalReaction direction="left-to-right" evidence="42">
        <dbReference type="Rhea" id="RHEA:38492"/>
    </physiologicalReaction>
</comment>
<keyword evidence="4" id="KW-1003">Cell membrane</keyword>
<comment type="catalytic activity">
    <reaction evidence="22">
        <text>1,3-dihexadecanoyl-2-(9Z-octadecenoyl)glycerol + H2O = 1-hexadecanoyl-2-(9Z-octadecenoyl)-glycerol + hexadecanoate + H(+)</text>
        <dbReference type="Rhea" id="RHEA:40979"/>
        <dbReference type="ChEBI" id="CHEBI:7896"/>
        <dbReference type="ChEBI" id="CHEBI:15377"/>
        <dbReference type="ChEBI" id="CHEBI:15378"/>
        <dbReference type="ChEBI" id="CHEBI:75585"/>
        <dbReference type="ChEBI" id="CHEBI:75688"/>
    </reaction>
    <physiologicalReaction direction="left-to-right" evidence="22">
        <dbReference type="Rhea" id="RHEA:40980"/>
    </physiologicalReaction>
</comment>
<evidence type="ECO:0000256" key="14">
    <source>
        <dbReference type="ARBA" id="ARBA00023408"/>
    </source>
</evidence>
<comment type="catalytic activity">
    <reaction evidence="38">
        <text>1-O-hexadecyl-2-(9Z)-octadecenoyl-sn-glycero-3-phosphocholine + H2O = 1-O-hexadecyl-sn-glycero-3-phosphocholine + (9Z)-octadecenoate + H(+)</text>
        <dbReference type="Rhea" id="RHEA:40915"/>
        <dbReference type="ChEBI" id="CHEBI:15377"/>
        <dbReference type="ChEBI" id="CHEBI:15378"/>
        <dbReference type="ChEBI" id="CHEBI:30823"/>
        <dbReference type="ChEBI" id="CHEBI:34112"/>
        <dbReference type="ChEBI" id="CHEBI:64496"/>
    </reaction>
    <physiologicalReaction direction="left-to-right" evidence="38">
        <dbReference type="Rhea" id="RHEA:40916"/>
    </physiologicalReaction>
</comment>
<comment type="subcellular location">
    <subcellularLocation>
        <location evidence="1">Apical cell membrane</location>
        <topology evidence="1">Single-pass type I membrane protein</topology>
    </subcellularLocation>
</comment>
<evidence type="ECO:0000256" key="43">
    <source>
        <dbReference type="SAM" id="Phobius"/>
    </source>
</evidence>
<dbReference type="Pfam" id="PF00657">
    <property type="entry name" value="Lipase_GDSL"/>
    <property type="match status" value="1"/>
</dbReference>
<keyword evidence="11 43" id="KW-0472">Membrane</keyword>
<dbReference type="Proteomes" id="UP000683360">
    <property type="component" value="Unassembled WGS sequence"/>
</dbReference>
<evidence type="ECO:0000256" key="42">
    <source>
        <dbReference type="ARBA" id="ARBA00049461"/>
    </source>
</evidence>
<dbReference type="SUPFAM" id="SSF52266">
    <property type="entry name" value="SGNH hydrolase"/>
    <property type="match status" value="1"/>
</dbReference>
<reference evidence="45" key="1">
    <citation type="submission" date="2021-03" db="EMBL/GenBank/DDBJ databases">
        <authorList>
            <person name="Bekaert M."/>
        </authorList>
    </citation>
    <scope>NUCLEOTIDE SEQUENCE</scope>
</reference>
<evidence type="ECO:0000256" key="21">
    <source>
        <dbReference type="ARBA" id="ARBA00047324"/>
    </source>
</evidence>
<keyword evidence="5 43" id="KW-0812">Transmembrane</keyword>
<keyword evidence="8 45" id="KW-0378">Hydrolase</keyword>
<evidence type="ECO:0000256" key="41">
    <source>
        <dbReference type="ARBA" id="ARBA00049372"/>
    </source>
</evidence>
<comment type="catalytic activity">
    <reaction evidence="31">
        <text>1-octadecanoyl-2-(9Z,12Z)-octadecadienoyl-sn-glycerol + H2O = 1-octadecanoyl-sn-glycerol + (9Z,12Z)-octadecadienoate + H(+)</text>
        <dbReference type="Rhea" id="RHEA:40927"/>
        <dbReference type="ChEBI" id="CHEBI:15377"/>
        <dbReference type="ChEBI" id="CHEBI:15378"/>
        <dbReference type="ChEBI" id="CHEBI:30245"/>
        <dbReference type="ChEBI" id="CHEBI:75550"/>
        <dbReference type="ChEBI" id="CHEBI:77097"/>
    </reaction>
    <physiologicalReaction direction="left-to-right" evidence="31">
        <dbReference type="Rhea" id="RHEA:40928"/>
    </physiologicalReaction>
</comment>
<evidence type="ECO:0000256" key="35">
    <source>
        <dbReference type="ARBA" id="ARBA00048656"/>
    </source>
</evidence>
<evidence type="ECO:0000256" key="11">
    <source>
        <dbReference type="ARBA" id="ARBA00023136"/>
    </source>
</evidence>
<comment type="catalytic activity">
    <reaction evidence="25">
        <text>2,3-di-(9Z)-octadecenoyl-sn-glycerol + H2O = 3-(9Z-octadecenoyl)-sn-glycerol + (9Z)-octadecenoate + H(+)</text>
        <dbReference type="Rhea" id="RHEA:42604"/>
        <dbReference type="ChEBI" id="CHEBI:15377"/>
        <dbReference type="ChEBI" id="CHEBI:15378"/>
        <dbReference type="ChEBI" id="CHEBI:30823"/>
        <dbReference type="ChEBI" id="CHEBI:75824"/>
        <dbReference type="ChEBI" id="CHEBI:75938"/>
    </reaction>
    <physiologicalReaction direction="left-to-right" evidence="25">
        <dbReference type="Rhea" id="RHEA:42605"/>
    </physiologicalReaction>
</comment>
<dbReference type="Gene3D" id="3.40.50.1110">
    <property type="entry name" value="SGNH hydrolase"/>
    <property type="match status" value="1"/>
</dbReference>
<comment type="catalytic activity">
    <reaction evidence="15">
        <text>a 1,2-diacyl-sn-glycero-3-phosphocholine + H2O = a 1-acyl-sn-glycero-3-phosphocholine + a fatty acid + H(+)</text>
        <dbReference type="Rhea" id="RHEA:15801"/>
        <dbReference type="ChEBI" id="CHEBI:15377"/>
        <dbReference type="ChEBI" id="CHEBI:15378"/>
        <dbReference type="ChEBI" id="CHEBI:28868"/>
        <dbReference type="ChEBI" id="CHEBI:57643"/>
        <dbReference type="ChEBI" id="CHEBI:58168"/>
        <dbReference type="EC" id="3.1.1.4"/>
    </reaction>
    <physiologicalReaction direction="left-to-right" evidence="15">
        <dbReference type="Rhea" id="RHEA:15802"/>
    </physiologicalReaction>
</comment>
<keyword evidence="7" id="KW-0677">Repeat</keyword>
<comment type="catalytic activity">
    <reaction evidence="14">
        <text>1-hexadecanoyl-2-(9Z,12Z-octadecadienoyl)-sn-glycero-3-phosphocholine + H2O = (9Z,12Z)-octadecadienoate + 1-hexadecanoyl-sn-glycero-3-phosphocholine + H(+)</text>
        <dbReference type="Rhea" id="RHEA:40811"/>
        <dbReference type="ChEBI" id="CHEBI:15377"/>
        <dbReference type="ChEBI" id="CHEBI:15378"/>
        <dbReference type="ChEBI" id="CHEBI:30245"/>
        <dbReference type="ChEBI" id="CHEBI:72998"/>
        <dbReference type="ChEBI" id="CHEBI:73002"/>
    </reaction>
    <physiologicalReaction direction="left-to-right" evidence="14">
        <dbReference type="Rhea" id="RHEA:40812"/>
    </physiologicalReaction>
</comment>
<evidence type="ECO:0000256" key="24">
    <source>
        <dbReference type="ARBA" id="ARBA00047459"/>
    </source>
</evidence>
<evidence type="ECO:0000256" key="44">
    <source>
        <dbReference type="SAM" id="SignalP"/>
    </source>
</evidence>
<keyword evidence="12" id="KW-0325">Glycoprotein</keyword>
<comment type="catalytic activity">
    <reaction evidence="21">
        <text>1-hexadecanoyl-2-(9Z)-octadecenoyl-3-octadecanoyl-sn-glycerol + H2O = 2-(9Z-octadecenoyl)-3-octadecanoyl-sn-glycerol + hexadecanoate + H(+)</text>
        <dbReference type="Rhea" id="RHEA:41107"/>
        <dbReference type="ChEBI" id="CHEBI:7896"/>
        <dbReference type="ChEBI" id="CHEBI:15377"/>
        <dbReference type="ChEBI" id="CHEBI:15378"/>
        <dbReference type="ChEBI" id="CHEBI:75558"/>
        <dbReference type="ChEBI" id="CHEBI:77623"/>
    </reaction>
    <physiologicalReaction direction="left-to-right" evidence="21">
        <dbReference type="Rhea" id="RHEA:41108"/>
    </physiologicalReaction>
</comment>
<dbReference type="InterPro" id="IPR001087">
    <property type="entry name" value="GDSL"/>
</dbReference>
<comment type="catalytic activity">
    <reaction evidence="33">
        <text>a 1-acyl-sn-glycero-3-phosphocholine + H2O = sn-glycerol 3-phosphocholine + a fatty acid + H(+)</text>
        <dbReference type="Rhea" id="RHEA:15177"/>
        <dbReference type="ChEBI" id="CHEBI:15377"/>
        <dbReference type="ChEBI" id="CHEBI:15378"/>
        <dbReference type="ChEBI" id="CHEBI:16870"/>
        <dbReference type="ChEBI" id="CHEBI:28868"/>
        <dbReference type="ChEBI" id="CHEBI:58168"/>
        <dbReference type="EC" id="3.1.1.5"/>
    </reaction>
    <physiologicalReaction direction="left-to-right" evidence="33">
        <dbReference type="Rhea" id="RHEA:15178"/>
    </physiologicalReaction>
</comment>
<evidence type="ECO:0000256" key="36">
    <source>
        <dbReference type="ARBA" id="ARBA00048699"/>
    </source>
</evidence>
<comment type="similarity">
    <text evidence="2">Belongs to the 'GDSL' lipolytic enzyme family. Phospholipase B1 subfamily.</text>
</comment>
<evidence type="ECO:0000256" key="18">
    <source>
        <dbReference type="ARBA" id="ARBA00031485"/>
    </source>
</evidence>
<dbReference type="PANTHER" id="PTHR21325">
    <property type="entry name" value="PHOSPHOLIPASE B, PLB1"/>
    <property type="match status" value="1"/>
</dbReference>
<evidence type="ECO:0000256" key="26">
    <source>
        <dbReference type="ARBA" id="ARBA00048015"/>
    </source>
</evidence>
<comment type="catalytic activity">
    <reaction evidence="24">
        <text>1-hexadecanoyl-2-(9Z)-octadecenoyl-3-octadecanoyl-sn-glycerol + H2O = 1-hexadecanoyl-2-(9Z-octadecenoyl)-sn-glycerol + octadecanoate + H(+)</text>
        <dbReference type="Rhea" id="RHEA:41111"/>
        <dbReference type="ChEBI" id="CHEBI:15377"/>
        <dbReference type="ChEBI" id="CHEBI:15378"/>
        <dbReference type="ChEBI" id="CHEBI:25629"/>
        <dbReference type="ChEBI" id="CHEBI:75466"/>
        <dbReference type="ChEBI" id="CHEBI:77623"/>
    </reaction>
    <physiologicalReaction direction="left-to-right" evidence="24">
        <dbReference type="Rhea" id="RHEA:41112"/>
    </physiologicalReaction>
</comment>
<protein>
    <recommendedName>
        <fullName evidence="3">Phospholipase B1, membrane-associated</fullName>
    </recommendedName>
    <alternativeName>
        <fullName evidence="16">Lysophospholipase</fullName>
    </alternativeName>
    <alternativeName>
        <fullName evidence="17">Phospholipase A2</fullName>
    </alternativeName>
    <alternativeName>
        <fullName evidence="19">Phospholipase B/lipase</fullName>
    </alternativeName>
    <alternativeName>
        <fullName evidence="18">Triacylglycerol lipase</fullName>
    </alternativeName>
</protein>
<comment type="catalytic activity">
    <reaction evidence="32">
        <text>1,2,3-tri-(9Z-octadecenoyl)-glycerol + H2O = di-(9Z)-octadecenoylglycerol + (9Z)-octadecenoate + H(+)</text>
        <dbReference type="Rhea" id="RHEA:38575"/>
        <dbReference type="ChEBI" id="CHEBI:15377"/>
        <dbReference type="ChEBI" id="CHEBI:15378"/>
        <dbReference type="ChEBI" id="CHEBI:30823"/>
        <dbReference type="ChEBI" id="CHEBI:53753"/>
        <dbReference type="ChEBI" id="CHEBI:75945"/>
    </reaction>
    <physiologicalReaction direction="left-to-right" evidence="32">
        <dbReference type="Rhea" id="RHEA:38576"/>
    </physiologicalReaction>
</comment>
<evidence type="ECO:0000256" key="29">
    <source>
        <dbReference type="ARBA" id="ARBA00048227"/>
    </source>
</evidence>
<dbReference type="GO" id="GO:0004623">
    <property type="term" value="F:phospholipase A2 activity"/>
    <property type="evidence" value="ECO:0007669"/>
    <property type="project" value="UniProtKB-EC"/>
</dbReference>
<evidence type="ECO:0000256" key="4">
    <source>
        <dbReference type="ARBA" id="ARBA00022475"/>
    </source>
</evidence>
<evidence type="ECO:0000256" key="5">
    <source>
        <dbReference type="ARBA" id="ARBA00022692"/>
    </source>
</evidence>
<accession>A0A8S3VFL8</accession>
<comment type="catalytic activity">
    <reaction evidence="40">
        <text>1,2-dihexadecanoyl-sn-glycero-3-phosphocholine + 2 H2O = sn-glycerol 3-phosphocholine + 2 hexadecanoate + 2 H(+)</text>
        <dbReference type="Rhea" id="RHEA:40975"/>
        <dbReference type="ChEBI" id="CHEBI:7896"/>
        <dbReference type="ChEBI" id="CHEBI:15377"/>
        <dbReference type="ChEBI" id="CHEBI:15378"/>
        <dbReference type="ChEBI" id="CHEBI:16870"/>
        <dbReference type="ChEBI" id="CHEBI:72999"/>
    </reaction>
    <physiologicalReaction direction="left-to-right" evidence="40">
        <dbReference type="Rhea" id="RHEA:40976"/>
    </physiologicalReaction>
</comment>
<evidence type="ECO:0000256" key="32">
    <source>
        <dbReference type="ARBA" id="ARBA00048386"/>
    </source>
</evidence>
<evidence type="ECO:0000256" key="20">
    <source>
        <dbReference type="ARBA" id="ARBA00045916"/>
    </source>
</evidence>
<evidence type="ECO:0000256" key="37">
    <source>
        <dbReference type="ARBA" id="ARBA00048869"/>
    </source>
</evidence>
<evidence type="ECO:0000313" key="45">
    <source>
        <dbReference type="EMBL" id="CAG2255497.1"/>
    </source>
</evidence>
<evidence type="ECO:0000256" key="7">
    <source>
        <dbReference type="ARBA" id="ARBA00022737"/>
    </source>
</evidence>
<evidence type="ECO:0000256" key="16">
    <source>
        <dbReference type="ARBA" id="ARBA00029723"/>
    </source>
</evidence>
<sequence>MKLLFTLCSTLLVAHTLAFRYDDYKKFIEQQSKNATFVKLFDQHVQRFKEAQMTSKVKLEFPCQPFQKPKEATHVHELTPYDIKAIGAIGDSITAGTGITAGTIIGVLREDRGLSWSGGGDGNVEEYITLPNMIKRYNPDLKGYATGWGPYWFPNAHLNVAIPGKRPGVDYQNDWKVITLFIGGNDLCDFCEDREAYSAENYIGYIREALDIFHAEVPRAFVNLVEVLNIGFASTLREGFVCDTIQLFGCRCGSYPDEKEKEELQVFVAAYQKVTRDLVASGRYDTRDDFTVVDQPFFSETEVPTKEDGSTDLSYFSPDCFHLSVKGQEAAAYALWDNMIEPVGQKRISWRPGVPVECPDEQAPYFYTRKNSPKLNQLNKHENIQNDKQENEPETAEKGSMFRNSATITGAVLGAICLVAAVCGIVYHIRKKRLSSSYLKI</sequence>
<dbReference type="GO" id="GO:0004806">
    <property type="term" value="F:triacylglycerol lipase activity"/>
    <property type="evidence" value="ECO:0007669"/>
    <property type="project" value="UniProtKB-EC"/>
</dbReference>
<dbReference type="GO" id="GO:0006644">
    <property type="term" value="P:phospholipid metabolic process"/>
    <property type="evidence" value="ECO:0007669"/>
    <property type="project" value="TreeGrafter"/>
</dbReference>
<comment type="catalytic activity">
    <reaction evidence="36">
        <text>1-hexadecanoyl-2-(9Z-octadecenoyl)-sn-glycero-3-phosphocholine + H2O = 1-hexadecanoyl-sn-glycero-3-phosphocholine + (9Z)-octadecenoate + H(+)</text>
        <dbReference type="Rhea" id="RHEA:38779"/>
        <dbReference type="ChEBI" id="CHEBI:15377"/>
        <dbReference type="ChEBI" id="CHEBI:15378"/>
        <dbReference type="ChEBI" id="CHEBI:30823"/>
        <dbReference type="ChEBI" id="CHEBI:72998"/>
        <dbReference type="ChEBI" id="CHEBI:73001"/>
    </reaction>
    <physiologicalReaction direction="left-to-right" evidence="36">
        <dbReference type="Rhea" id="RHEA:38780"/>
    </physiologicalReaction>
</comment>
<evidence type="ECO:0000256" key="25">
    <source>
        <dbReference type="ARBA" id="ARBA00048011"/>
    </source>
</evidence>
<evidence type="ECO:0000256" key="13">
    <source>
        <dbReference type="ARBA" id="ARBA00023369"/>
    </source>
</evidence>
<dbReference type="AlphaFoldDB" id="A0A8S3VFL8"/>
<keyword evidence="9 43" id="KW-1133">Transmembrane helix</keyword>
<dbReference type="EMBL" id="CAJPWZ010003272">
    <property type="protein sequence ID" value="CAG2255497.1"/>
    <property type="molecule type" value="Genomic_DNA"/>
</dbReference>
<dbReference type="PANTHER" id="PTHR21325:SF31">
    <property type="entry name" value="GH22081P-RELATED"/>
    <property type="match status" value="1"/>
</dbReference>
<comment type="function">
    <text evidence="20">Calcium-independent membrane-associated phospholipase that catalyzes complete diacylation of phospholipids by hydrolyzing both sn-1 and sn-2 fatty acyl chains attached to the glycerol backbone (phospholipase B activity). Has dual phospholipase and lysophospholipase activities toward diacylphospholipids. Preferentially cleaves sn-2 ester bonds over sn-1 bonds. Acts as a lipase toward glycerolipid substrates. Hydrolyzes fatty acyl chains of diacylglycerols with preference for the sn-2 position and of triacylglycerols with not positional selectivity. May also hydrolyze long chain retinyl esters such as retinyl palmitate. May contribute to digestion of dietary phospholipids, glycerolipids and retinoids, facilitating lipid absorption at the brush border.</text>
</comment>
<evidence type="ECO:0000256" key="33">
    <source>
        <dbReference type="ARBA" id="ARBA00048454"/>
    </source>
</evidence>
<comment type="catalytic activity">
    <reaction evidence="29">
        <text>1,2-dihexadecanoyl-sn-glycero-3-phosphocholine + H2O = 1-hexadecanoyl-sn-glycero-3-phosphocholine + hexadecanoate + H(+)</text>
        <dbReference type="Rhea" id="RHEA:41223"/>
        <dbReference type="ChEBI" id="CHEBI:7896"/>
        <dbReference type="ChEBI" id="CHEBI:15377"/>
        <dbReference type="ChEBI" id="CHEBI:15378"/>
        <dbReference type="ChEBI" id="CHEBI:72998"/>
        <dbReference type="ChEBI" id="CHEBI:72999"/>
    </reaction>
    <physiologicalReaction direction="left-to-right" evidence="29">
        <dbReference type="Rhea" id="RHEA:41224"/>
    </physiologicalReaction>
</comment>
<evidence type="ECO:0000256" key="39">
    <source>
        <dbReference type="ARBA" id="ARBA00048939"/>
    </source>
</evidence>
<evidence type="ECO:0000256" key="23">
    <source>
        <dbReference type="ARBA" id="ARBA00047438"/>
    </source>
</evidence>
<keyword evidence="10" id="KW-0443">Lipid metabolism</keyword>
<keyword evidence="6 44" id="KW-0732">Signal</keyword>
<dbReference type="InterPro" id="IPR036514">
    <property type="entry name" value="SGNH_hydro_sf"/>
</dbReference>
<evidence type="ECO:0000256" key="17">
    <source>
        <dbReference type="ARBA" id="ARBA00031182"/>
    </source>
</evidence>
<dbReference type="OrthoDB" id="10265800at2759"/>
<comment type="catalytic activity">
    <reaction evidence="41">
        <text>1,3-di-(9Z-octadecenoyl)-glycerol + H2O = 1-(9Z-octadecenoyl)-glycerol + (9Z)-octadecenoate + H(+)</text>
        <dbReference type="Rhea" id="RHEA:39939"/>
        <dbReference type="ChEBI" id="CHEBI:15377"/>
        <dbReference type="ChEBI" id="CHEBI:15378"/>
        <dbReference type="ChEBI" id="CHEBI:30823"/>
        <dbReference type="ChEBI" id="CHEBI:75342"/>
        <dbReference type="ChEBI" id="CHEBI:75735"/>
    </reaction>
    <physiologicalReaction direction="left-to-right" evidence="41">
        <dbReference type="Rhea" id="RHEA:39940"/>
    </physiologicalReaction>
</comment>
<comment type="catalytic activity">
    <reaction evidence="39">
        <text>1-hexadecanoyl-2-(9Z)-octadecenoyl-3-octadecanoyl-sn-glycerol + H2O = 1-hexadecanoyl-3-octadecanoyl-sn-glycerol + (9Z)-octadecenoate + H(+)</text>
        <dbReference type="Rhea" id="RHEA:41103"/>
        <dbReference type="ChEBI" id="CHEBI:15377"/>
        <dbReference type="ChEBI" id="CHEBI:15378"/>
        <dbReference type="ChEBI" id="CHEBI:30823"/>
        <dbReference type="ChEBI" id="CHEBI:77623"/>
        <dbReference type="ChEBI" id="CHEBI:77624"/>
    </reaction>
    <physiologicalReaction direction="left-to-right" evidence="39">
        <dbReference type="Rhea" id="RHEA:41104"/>
    </physiologicalReaction>
</comment>
<dbReference type="GO" id="GO:0050253">
    <property type="term" value="F:retinyl-palmitate esterase activity"/>
    <property type="evidence" value="ECO:0007669"/>
    <property type="project" value="TreeGrafter"/>
</dbReference>
<evidence type="ECO:0000256" key="12">
    <source>
        <dbReference type="ARBA" id="ARBA00023180"/>
    </source>
</evidence>
<comment type="catalytic activity">
    <reaction evidence="13">
        <text>a triacylglycerol + H2O = a diacylglycerol + a fatty acid + H(+)</text>
        <dbReference type="Rhea" id="RHEA:12044"/>
        <dbReference type="ChEBI" id="CHEBI:15377"/>
        <dbReference type="ChEBI" id="CHEBI:15378"/>
        <dbReference type="ChEBI" id="CHEBI:17855"/>
        <dbReference type="ChEBI" id="CHEBI:18035"/>
        <dbReference type="ChEBI" id="CHEBI:28868"/>
        <dbReference type="EC" id="3.1.1.3"/>
    </reaction>
    <physiologicalReaction direction="left-to-right" evidence="13">
        <dbReference type="Rhea" id="RHEA:12045"/>
    </physiologicalReaction>
</comment>
<proteinExistence type="inferred from homology"/>
<dbReference type="InterPro" id="IPR035547">
    <property type="entry name" value="Phospholipase_B"/>
</dbReference>
<evidence type="ECO:0000256" key="9">
    <source>
        <dbReference type="ARBA" id="ARBA00022989"/>
    </source>
</evidence>
<evidence type="ECO:0000256" key="27">
    <source>
        <dbReference type="ARBA" id="ARBA00048049"/>
    </source>
</evidence>
<dbReference type="CDD" id="cd01824">
    <property type="entry name" value="Phospholipase_B_like"/>
    <property type="match status" value="1"/>
</dbReference>
<evidence type="ECO:0000256" key="28">
    <source>
        <dbReference type="ARBA" id="ARBA00048058"/>
    </source>
</evidence>
<dbReference type="GO" id="GO:0004622">
    <property type="term" value="F:phosphatidylcholine lysophospholipase activity"/>
    <property type="evidence" value="ECO:0007669"/>
    <property type="project" value="UniProtKB-EC"/>
</dbReference>
<feature type="transmembrane region" description="Helical" evidence="43">
    <location>
        <begin position="408"/>
        <end position="429"/>
    </location>
</feature>
<evidence type="ECO:0000256" key="40">
    <source>
        <dbReference type="ARBA" id="ARBA00049363"/>
    </source>
</evidence>
<dbReference type="InterPro" id="IPR038885">
    <property type="entry name" value="PLB1"/>
</dbReference>
<comment type="catalytic activity">
    <reaction evidence="27">
        <text>a 1-O-alkyl-2-acyl-sn-glycero-3-phosphocholine + H2O = a 1-O-alkyl-sn-glycero-3-phosphocholine + a fatty acid + H(+)</text>
        <dbReference type="Rhea" id="RHEA:36231"/>
        <dbReference type="ChEBI" id="CHEBI:15377"/>
        <dbReference type="ChEBI" id="CHEBI:15378"/>
        <dbReference type="ChEBI" id="CHEBI:28868"/>
        <dbReference type="ChEBI" id="CHEBI:30909"/>
        <dbReference type="ChEBI" id="CHEBI:36702"/>
        <dbReference type="EC" id="3.1.1.4"/>
    </reaction>
    <physiologicalReaction direction="left-to-right" evidence="27">
        <dbReference type="Rhea" id="RHEA:36232"/>
    </physiologicalReaction>
</comment>
<evidence type="ECO:0000256" key="15">
    <source>
        <dbReference type="ARBA" id="ARBA00023422"/>
    </source>
</evidence>
<evidence type="ECO:0000313" key="46">
    <source>
        <dbReference type="Proteomes" id="UP000683360"/>
    </source>
</evidence>
<comment type="catalytic activity">
    <reaction evidence="26">
        <text>1-hexadecanoyl-2-(9Z-octadecenoyl)-sn-glycero-3-phospho-(1'-sn-glycerol) + H2O = 1-hexadecanoyl-sn-glycero-3-phospho-(1'-sn-glycerol) + (9Z)-octadecenoate + H(+)</text>
        <dbReference type="Rhea" id="RHEA:40919"/>
        <dbReference type="ChEBI" id="CHEBI:15377"/>
        <dbReference type="ChEBI" id="CHEBI:15378"/>
        <dbReference type="ChEBI" id="CHEBI:30823"/>
        <dbReference type="ChEBI" id="CHEBI:72841"/>
        <dbReference type="ChEBI" id="CHEBI:75158"/>
    </reaction>
    <physiologicalReaction direction="left-to-right" evidence="26">
        <dbReference type="Rhea" id="RHEA:40920"/>
    </physiologicalReaction>
</comment>
<comment type="catalytic activity">
    <reaction evidence="35">
        <text>1-hexadecanoyl-sn-glycero-3-phosphocholine + H2O = sn-glycerol 3-phosphocholine + hexadecanoate + H(+)</text>
        <dbReference type="Rhea" id="RHEA:40435"/>
        <dbReference type="ChEBI" id="CHEBI:7896"/>
        <dbReference type="ChEBI" id="CHEBI:15377"/>
        <dbReference type="ChEBI" id="CHEBI:15378"/>
        <dbReference type="ChEBI" id="CHEBI:16870"/>
        <dbReference type="ChEBI" id="CHEBI:72998"/>
    </reaction>
    <physiologicalReaction direction="left-to-right" evidence="35">
        <dbReference type="Rhea" id="RHEA:40436"/>
    </physiologicalReaction>
</comment>
<feature type="chain" id="PRO_5035927992" description="Phospholipase B1, membrane-associated" evidence="44">
    <location>
        <begin position="19"/>
        <end position="441"/>
    </location>
</feature>
<evidence type="ECO:0000256" key="31">
    <source>
        <dbReference type="ARBA" id="ARBA00048374"/>
    </source>
</evidence>
<evidence type="ECO:0000256" key="8">
    <source>
        <dbReference type="ARBA" id="ARBA00022801"/>
    </source>
</evidence>
<comment type="catalytic activity">
    <reaction evidence="23">
        <text>1-(9Z-octadecenoyl)-glycerol + H2O = glycerol + (9Z)-octadecenoate + H(+)</text>
        <dbReference type="Rhea" id="RHEA:38487"/>
        <dbReference type="ChEBI" id="CHEBI:15377"/>
        <dbReference type="ChEBI" id="CHEBI:15378"/>
        <dbReference type="ChEBI" id="CHEBI:17754"/>
        <dbReference type="ChEBI" id="CHEBI:30823"/>
        <dbReference type="ChEBI" id="CHEBI:75342"/>
    </reaction>
    <physiologicalReaction direction="left-to-right" evidence="23">
        <dbReference type="Rhea" id="RHEA:38488"/>
    </physiologicalReaction>
</comment>
<comment type="catalytic activity">
    <reaction evidence="37">
        <text>1,3-dihexadecanoyl-2-(9Z-octadecenoyl)glycerol + H2O = 1,3-dihexadecanoylglycerol + (9Z)-octadecenoate + H(+)</text>
        <dbReference type="Rhea" id="RHEA:40983"/>
        <dbReference type="ChEBI" id="CHEBI:15377"/>
        <dbReference type="ChEBI" id="CHEBI:15378"/>
        <dbReference type="ChEBI" id="CHEBI:30823"/>
        <dbReference type="ChEBI" id="CHEBI:75688"/>
        <dbReference type="ChEBI" id="CHEBI:77619"/>
    </reaction>
    <physiologicalReaction direction="left-to-right" evidence="37">
        <dbReference type="Rhea" id="RHEA:40984"/>
    </physiologicalReaction>
</comment>
<evidence type="ECO:0000256" key="30">
    <source>
        <dbReference type="ARBA" id="ARBA00048362"/>
    </source>
</evidence>
<evidence type="ECO:0000256" key="10">
    <source>
        <dbReference type="ARBA" id="ARBA00023098"/>
    </source>
</evidence>
<dbReference type="FunFam" id="3.40.50.1110:FF:000005">
    <property type="entry name" value="Phospholipase B1"/>
    <property type="match status" value="1"/>
</dbReference>
<name>A0A8S3VFL8_MYTED</name>
<comment type="catalytic activity">
    <reaction evidence="30">
        <text>1-hexadecanoyl-2-(9Z,12Z-octadecadienoyl)-sn-glycero-3-phosphocholine + H2O = 2-(9Z,12Z-octadecadienoyl)-sn-glycero-3-phosphocholine + hexadecanoate + H(+)</text>
        <dbReference type="Rhea" id="RHEA:40971"/>
        <dbReference type="ChEBI" id="CHEBI:7896"/>
        <dbReference type="ChEBI" id="CHEBI:15377"/>
        <dbReference type="ChEBI" id="CHEBI:15378"/>
        <dbReference type="ChEBI" id="CHEBI:73002"/>
        <dbReference type="ChEBI" id="CHEBI:76084"/>
    </reaction>
    <physiologicalReaction direction="left-to-right" evidence="30">
        <dbReference type="Rhea" id="RHEA:40972"/>
    </physiologicalReaction>
</comment>
<evidence type="ECO:0000256" key="1">
    <source>
        <dbReference type="ARBA" id="ARBA00004247"/>
    </source>
</evidence>
<evidence type="ECO:0000256" key="6">
    <source>
        <dbReference type="ARBA" id="ARBA00022729"/>
    </source>
</evidence>
<keyword evidence="46" id="KW-1185">Reference proteome</keyword>
<evidence type="ECO:0000256" key="38">
    <source>
        <dbReference type="ARBA" id="ARBA00048872"/>
    </source>
</evidence>
<evidence type="ECO:0000256" key="22">
    <source>
        <dbReference type="ARBA" id="ARBA00047363"/>
    </source>
</evidence>
<comment type="caution">
    <text evidence="45">The sequence shown here is derived from an EMBL/GenBank/DDBJ whole genome shotgun (WGS) entry which is preliminary data.</text>
</comment>
<comment type="catalytic activity">
    <reaction evidence="28">
        <text>1,2-di-(9Z-octadecenoyl)-sn-glycero-3-phosphocholine + H2O = 1-(9Z-octadecenoyl)-sn-glycero-3-phosphocholine + (9Z)-octadecenoate + H(+)</text>
        <dbReference type="Rhea" id="RHEA:40923"/>
        <dbReference type="ChEBI" id="CHEBI:15377"/>
        <dbReference type="ChEBI" id="CHEBI:15378"/>
        <dbReference type="ChEBI" id="CHEBI:28610"/>
        <dbReference type="ChEBI" id="CHEBI:30823"/>
        <dbReference type="ChEBI" id="CHEBI:74669"/>
    </reaction>
    <physiologicalReaction direction="left-to-right" evidence="28">
        <dbReference type="Rhea" id="RHEA:40924"/>
    </physiologicalReaction>
</comment>
<comment type="catalytic activity">
    <reaction evidence="34">
        <text>1-hexadecanoyl-2-(9Z-octadecenoyl)-sn-glycero-3-phosphoethanolamine + H2O = 1-hexadecanoyl-sn-glycero-3-phosphoethanolamine + (9Z)-octadecenoate + H(+)</text>
        <dbReference type="Rhea" id="RHEA:40911"/>
        <dbReference type="ChEBI" id="CHEBI:15377"/>
        <dbReference type="ChEBI" id="CHEBI:15378"/>
        <dbReference type="ChEBI" id="CHEBI:30823"/>
        <dbReference type="ChEBI" id="CHEBI:73004"/>
        <dbReference type="ChEBI" id="CHEBI:73007"/>
    </reaction>
    <physiologicalReaction direction="left-to-right" evidence="34">
        <dbReference type="Rhea" id="RHEA:40912"/>
    </physiologicalReaction>
</comment>
<evidence type="ECO:0000256" key="3">
    <source>
        <dbReference type="ARBA" id="ARBA00015133"/>
    </source>
</evidence>
<evidence type="ECO:0000256" key="34">
    <source>
        <dbReference type="ARBA" id="ARBA00048613"/>
    </source>
</evidence>
<evidence type="ECO:0000256" key="19">
    <source>
        <dbReference type="ARBA" id="ARBA00033022"/>
    </source>
</evidence>
<feature type="signal peptide" evidence="44">
    <location>
        <begin position="1"/>
        <end position="18"/>
    </location>
</feature>
<organism evidence="45 46">
    <name type="scientific">Mytilus edulis</name>
    <name type="common">Blue mussel</name>
    <dbReference type="NCBI Taxonomy" id="6550"/>
    <lineage>
        <taxon>Eukaryota</taxon>
        <taxon>Metazoa</taxon>
        <taxon>Spiralia</taxon>
        <taxon>Lophotrochozoa</taxon>
        <taxon>Mollusca</taxon>
        <taxon>Bivalvia</taxon>
        <taxon>Autobranchia</taxon>
        <taxon>Pteriomorphia</taxon>
        <taxon>Mytilida</taxon>
        <taxon>Mytiloidea</taxon>
        <taxon>Mytilidae</taxon>
        <taxon>Mytilinae</taxon>
        <taxon>Mytilus</taxon>
    </lineage>
</organism>